<proteinExistence type="predicted"/>
<name>A0A0A9I1W2_ARUDO</name>
<protein>
    <submittedName>
        <fullName evidence="1">Uncharacterized protein</fullName>
    </submittedName>
</protein>
<evidence type="ECO:0000313" key="1">
    <source>
        <dbReference type="EMBL" id="JAE39123.1"/>
    </source>
</evidence>
<reference evidence="1" key="2">
    <citation type="journal article" date="2015" name="Data Brief">
        <title>Shoot transcriptome of the giant reed, Arundo donax.</title>
        <authorList>
            <person name="Barrero R.A."/>
            <person name="Guerrero F.D."/>
            <person name="Moolhuijzen P."/>
            <person name="Goolsby J.A."/>
            <person name="Tidwell J."/>
            <person name="Bellgard S.E."/>
            <person name="Bellgard M.I."/>
        </authorList>
    </citation>
    <scope>NUCLEOTIDE SEQUENCE</scope>
    <source>
        <tissue evidence="1">Shoot tissue taken approximately 20 cm above the soil surface</tissue>
    </source>
</reference>
<sequence length="23" mass="2803">MKFEFQSPVHRTNLFIYLYIAAN</sequence>
<accession>A0A0A9I1W2</accession>
<organism evidence="1">
    <name type="scientific">Arundo donax</name>
    <name type="common">Giant reed</name>
    <name type="synonym">Donax arundinaceus</name>
    <dbReference type="NCBI Taxonomy" id="35708"/>
    <lineage>
        <taxon>Eukaryota</taxon>
        <taxon>Viridiplantae</taxon>
        <taxon>Streptophyta</taxon>
        <taxon>Embryophyta</taxon>
        <taxon>Tracheophyta</taxon>
        <taxon>Spermatophyta</taxon>
        <taxon>Magnoliopsida</taxon>
        <taxon>Liliopsida</taxon>
        <taxon>Poales</taxon>
        <taxon>Poaceae</taxon>
        <taxon>PACMAD clade</taxon>
        <taxon>Arundinoideae</taxon>
        <taxon>Arundineae</taxon>
        <taxon>Arundo</taxon>
    </lineage>
</organism>
<reference evidence="1" key="1">
    <citation type="submission" date="2014-09" db="EMBL/GenBank/DDBJ databases">
        <authorList>
            <person name="Magalhaes I.L.F."/>
            <person name="Oliveira U."/>
            <person name="Santos F.R."/>
            <person name="Vidigal T.H.D.A."/>
            <person name="Brescovit A.D."/>
            <person name="Santos A.J."/>
        </authorList>
    </citation>
    <scope>NUCLEOTIDE SEQUENCE</scope>
    <source>
        <tissue evidence="1">Shoot tissue taken approximately 20 cm above the soil surface</tissue>
    </source>
</reference>
<dbReference type="AlphaFoldDB" id="A0A0A9I1W2"/>
<dbReference type="EMBL" id="GBRH01158773">
    <property type="protein sequence ID" value="JAE39123.1"/>
    <property type="molecule type" value="Transcribed_RNA"/>
</dbReference>